<comment type="caution">
    <text evidence="1">The sequence shown here is derived from an EMBL/GenBank/DDBJ whole genome shotgun (WGS) entry which is preliminary data.</text>
</comment>
<evidence type="ECO:0000313" key="1">
    <source>
        <dbReference type="EMBL" id="PZF87414.1"/>
    </source>
</evidence>
<keyword evidence="2" id="KW-1185">Reference proteome</keyword>
<dbReference type="Proteomes" id="UP000248627">
    <property type="component" value="Unassembled WGS sequence"/>
</dbReference>
<accession>A0A2W2C3W1</accession>
<sequence length="226" mass="24663">MLTTVSTIEDKKRLARRLAGSGRGFAEQYGFRVTNNPASLFQLLCLAVLLARRGDFQRALDSAHALPDAGWDSAARLARSLHAERVRVLRDSGQRGDVDALADRLGDLARSVVERYRGDLRRLRSAAGRDPARERALLAELPGVDGQVVELFLREVQALWAEVAPVADRRALAAARRLGLGRSAEELAGLAGGGESERLAWLVGALARVDLERRYAELDETFVGTP</sequence>
<evidence type="ECO:0000313" key="2">
    <source>
        <dbReference type="Proteomes" id="UP000248627"/>
    </source>
</evidence>
<gene>
    <name evidence="1" type="ORF">C1I93_26310</name>
</gene>
<name>A0A2W2C3W1_9ACTN</name>
<reference evidence="1 2" key="1">
    <citation type="submission" date="2018-01" db="EMBL/GenBank/DDBJ databases">
        <title>Draft genome sequence of Jishengella endophytica.</title>
        <authorList>
            <person name="Sahin N."/>
            <person name="Ay H."/>
            <person name="Saygin H."/>
        </authorList>
    </citation>
    <scope>NUCLEOTIDE SEQUENCE [LARGE SCALE GENOMIC DNA]</scope>
    <source>
        <strain evidence="1 2">DSM 45430</strain>
    </source>
</reference>
<dbReference type="OrthoDB" id="3466682at2"/>
<dbReference type="RefSeq" id="WP_111245972.1">
    <property type="nucleotide sequence ID" value="NZ_AP023358.1"/>
</dbReference>
<proteinExistence type="predicted"/>
<protein>
    <submittedName>
        <fullName evidence="1">Uncharacterized protein</fullName>
    </submittedName>
</protein>
<organism evidence="1 2">
    <name type="scientific">Micromonospora endophytica</name>
    <dbReference type="NCBI Taxonomy" id="515350"/>
    <lineage>
        <taxon>Bacteria</taxon>
        <taxon>Bacillati</taxon>
        <taxon>Actinomycetota</taxon>
        <taxon>Actinomycetes</taxon>
        <taxon>Micromonosporales</taxon>
        <taxon>Micromonosporaceae</taxon>
        <taxon>Micromonospora</taxon>
    </lineage>
</organism>
<dbReference type="EMBL" id="POTX01000269">
    <property type="protein sequence ID" value="PZF87414.1"/>
    <property type="molecule type" value="Genomic_DNA"/>
</dbReference>
<dbReference type="AlphaFoldDB" id="A0A2W2C3W1"/>